<dbReference type="EMBL" id="CAAE01014640">
    <property type="protein sequence ID" value="CAG01372.1"/>
    <property type="molecule type" value="Genomic_DNA"/>
</dbReference>
<accession>Q4SDB0</accession>
<reference evidence="1" key="2">
    <citation type="submission" date="2004-02" db="EMBL/GenBank/DDBJ databases">
        <authorList>
            <consortium name="Genoscope"/>
            <consortium name="Whitehead Institute Centre for Genome Research"/>
        </authorList>
    </citation>
    <scope>NUCLEOTIDE SEQUENCE</scope>
</reference>
<reference evidence="1" key="1">
    <citation type="journal article" date="2004" name="Nature">
        <title>Genome duplication in the teleost fish Tetraodon nigroviridis reveals the early vertebrate proto-karyotype.</title>
        <authorList>
            <person name="Jaillon O."/>
            <person name="Aury J.-M."/>
            <person name="Brunet F."/>
            <person name="Petit J.-L."/>
            <person name="Stange-Thomann N."/>
            <person name="Mauceli E."/>
            <person name="Bouneau L."/>
            <person name="Fischer C."/>
            <person name="Ozouf-Costaz C."/>
            <person name="Bernot A."/>
            <person name="Nicaud S."/>
            <person name="Jaffe D."/>
            <person name="Fisher S."/>
            <person name="Lutfalla G."/>
            <person name="Dossat C."/>
            <person name="Segurens B."/>
            <person name="Dasilva C."/>
            <person name="Salanoubat M."/>
            <person name="Levy M."/>
            <person name="Boudet N."/>
            <person name="Castellano S."/>
            <person name="Anthouard V."/>
            <person name="Jubin C."/>
            <person name="Castelli V."/>
            <person name="Katinka M."/>
            <person name="Vacherie B."/>
            <person name="Biemont C."/>
            <person name="Skalli Z."/>
            <person name="Cattolico L."/>
            <person name="Poulain J."/>
            <person name="De Berardinis V."/>
            <person name="Cruaud C."/>
            <person name="Duprat S."/>
            <person name="Brottier P."/>
            <person name="Coutanceau J.-P."/>
            <person name="Gouzy J."/>
            <person name="Parra G."/>
            <person name="Lardier G."/>
            <person name="Chapple C."/>
            <person name="McKernan K.J."/>
            <person name="McEwan P."/>
            <person name="Bosak S."/>
            <person name="Kellis M."/>
            <person name="Volff J.-N."/>
            <person name="Guigo R."/>
            <person name="Zody M.C."/>
            <person name="Mesirov J."/>
            <person name="Lindblad-Toh K."/>
            <person name="Birren B."/>
            <person name="Nusbaum C."/>
            <person name="Kahn D."/>
            <person name="Robinson-Rechavi M."/>
            <person name="Laudet V."/>
            <person name="Schachter V."/>
            <person name="Quetier F."/>
            <person name="Saurin W."/>
            <person name="Scarpelli C."/>
            <person name="Wincker P."/>
            <person name="Lander E.S."/>
            <person name="Weissenbach J."/>
            <person name="Roest Crollius H."/>
        </authorList>
    </citation>
    <scope>NUCLEOTIDE SEQUENCE [LARGE SCALE GENOMIC DNA]</scope>
</reference>
<proteinExistence type="predicted"/>
<dbReference type="KEGG" id="tng:GSTEN00020125G001"/>
<protein>
    <submittedName>
        <fullName evidence="1">(spotted green pufferfish) hypothetical protein</fullName>
    </submittedName>
</protein>
<comment type="caution">
    <text evidence="1">The sequence shown here is derived from an EMBL/GenBank/DDBJ whole genome shotgun (WGS) entry which is preliminary data.</text>
</comment>
<name>Q4SDB0_TETNG</name>
<organism evidence="1">
    <name type="scientific">Tetraodon nigroviridis</name>
    <name type="common">Spotted green pufferfish</name>
    <name type="synonym">Chelonodon nigroviridis</name>
    <dbReference type="NCBI Taxonomy" id="99883"/>
    <lineage>
        <taxon>Eukaryota</taxon>
        <taxon>Metazoa</taxon>
        <taxon>Chordata</taxon>
        <taxon>Craniata</taxon>
        <taxon>Vertebrata</taxon>
        <taxon>Euteleostomi</taxon>
        <taxon>Actinopterygii</taxon>
        <taxon>Neopterygii</taxon>
        <taxon>Teleostei</taxon>
        <taxon>Neoteleostei</taxon>
        <taxon>Acanthomorphata</taxon>
        <taxon>Eupercaria</taxon>
        <taxon>Tetraodontiformes</taxon>
        <taxon>Tetradontoidea</taxon>
        <taxon>Tetraodontidae</taxon>
        <taxon>Tetraodon</taxon>
    </lineage>
</organism>
<sequence length="53" mass="5720">MGGVHLHMVGQAPKVHLVQAVGMLMISSVSQWRDDKRVEALTVTHPAMTVTPA</sequence>
<gene>
    <name evidence="1" type="ORF">GSTENG00020125001</name>
</gene>
<evidence type="ECO:0000313" key="1">
    <source>
        <dbReference type="EMBL" id="CAG01372.1"/>
    </source>
</evidence>
<dbReference type="AlphaFoldDB" id="Q4SDB0"/>